<dbReference type="GeneID" id="25353810"/>
<keyword evidence="3" id="KW-1185">Reference proteome</keyword>
<organism evidence="2 3">
    <name type="scientific">Necator americanus</name>
    <name type="common">Human hookworm</name>
    <dbReference type="NCBI Taxonomy" id="51031"/>
    <lineage>
        <taxon>Eukaryota</taxon>
        <taxon>Metazoa</taxon>
        <taxon>Ecdysozoa</taxon>
        <taxon>Nematoda</taxon>
        <taxon>Chromadorea</taxon>
        <taxon>Rhabditida</taxon>
        <taxon>Rhabditina</taxon>
        <taxon>Rhabditomorpha</taxon>
        <taxon>Strongyloidea</taxon>
        <taxon>Ancylostomatidae</taxon>
        <taxon>Bunostominae</taxon>
        <taxon>Necator</taxon>
    </lineage>
</organism>
<accession>W2ST25</accession>
<evidence type="ECO:0000313" key="3">
    <source>
        <dbReference type="Proteomes" id="UP000053676"/>
    </source>
</evidence>
<dbReference type="AlphaFoldDB" id="W2ST25"/>
<reference evidence="3" key="1">
    <citation type="journal article" date="2014" name="Nat. Genet.">
        <title>Genome of the human hookworm Necator americanus.</title>
        <authorList>
            <person name="Tang Y.T."/>
            <person name="Gao X."/>
            <person name="Rosa B.A."/>
            <person name="Abubucker S."/>
            <person name="Hallsworth-Pepin K."/>
            <person name="Martin J."/>
            <person name="Tyagi R."/>
            <person name="Heizer E."/>
            <person name="Zhang X."/>
            <person name="Bhonagiri-Palsikar V."/>
            <person name="Minx P."/>
            <person name="Warren W.C."/>
            <person name="Wang Q."/>
            <person name="Zhan B."/>
            <person name="Hotez P.J."/>
            <person name="Sternberg P.W."/>
            <person name="Dougall A."/>
            <person name="Gaze S.T."/>
            <person name="Mulvenna J."/>
            <person name="Sotillo J."/>
            <person name="Ranganathan S."/>
            <person name="Rabelo E.M."/>
            <person name="Wilson R.K."/>
            <person name="Felgner P.L."/>
            <person name="Bethony J."/>
            <person name="Hawdon J.M."/>
            <person name="Gasser R.B."/>
            <person name="Loukas A."/>
            <person name="Mitreva M."/>
        </authorList>
    </citation>
    <scope>NUCLEOTIDE SEQUENCE [LARGE SCALE GENOMIC DNA]</scope>
</reference>
<dbReference type="Proteomes" id="UP000053676">
    <property type="component" value="Unassembled WGS sequence"/>
</dbReference>
<name>W2ST25_NECAM</name>
<dbReference type="KEGG" id="nai:NECAME_13782"/>
<gene>
    <name evidence="2" type="ORF">NECAME_13782</name>
</gene>
<proteinExistence type="predicted"/>
<feature type="region of interest" description="Disordered" evidence="1">
    <location>
        <begin position="1"/>
        <end position="35"/>
    </location>
</feature>
<protein>
    <submittedName>
        <fullName evidence="2">Uncharacterized protein</fullName>
    </submittedName>
</protein>
<evidence type="ECO:0000256" key="1">
    <source>
        <dbReference type="SAM" id="MobiDB-lite"/>
    </source>
</evidence>
<sequence>MMSTVISPKNTHSIGQGRRKARIFPSKETPTRFPQVKTTRPRVIIDDTRNSCHHLEKASGDFSGCDSFLPENFIKSYACKDFLSLSTVYMYILSLSS</sequence>
<dbReference type="CTD" id="25353810"/>
<evidence type="ECO:0000313" key="2">
    <source>
        <dbReference type="EMBL" id="ETN72673.1"/>
    </source>
</evidence>
<dbReference type="EMBL" id="KI663399">
    <property type="protein sequence ID" value="ETN72673.1"/>
    <property type="molecule type" value="Genomic_DNA"/>
</dbReference>
<feature type="compositionally biased region" description="Polar residues" evidence="1">
    <location>
        <begin position="1"/>
        <end position="14"/>
    </location>
</feature>